<dbReference type="Pfam" id="PF12796">
    <property type="entry name" value="Ank_2"/>
    <property type="match status" value="1"/>
</dbReference>
<dbReference type="Proteomes" id="UP001152797">
    <property type="component" value="Unassembled WGS sequence"/>
</dbReference>
<keyword evidence="13" id="KW-1185">Reference proteome</keyword>
<feature type="transmembrane region" description="Helical" evidence="9">
    <location>
        <begin position="594"/>
        <end position="615"/>
    </location>
</feature>
<name>A0A9P1CXU3_9DINO</name>
<reference evidence="11" key="1">
    <citation type="submission" date="2022-10" db="EMBL/GenBank/DDBJ databases">
        <authorList>
            <person name="Chen Y."/>
            <person name="Dougan E. K."/>
            <person name="Chan C."/>
            <person name="Rhodes N."/>
            <person name="Thang M."/>
        </authorList>
    </citation>
    <scope>NUCLEOTIDE SEQUENCE</scope>
</reference>
<dbReference type="Gene3D" id="1.25.40.20">
    <property type="entry name" value="Ankyrin repeat-containing domain"/>
    <property type="match status" value="1"/>
</dbReference>
<dbReference type="EMBL" id="CAMXCT010002668">
    <property type="protein sequence ID" value="CAI3999703.1"/>
    <property type="molecule type" value="Genomic_DNA"/>
</dbReference>
<evidence type="ECO:0000259" key="10">
    <source>
        <dbReference type="Pfam" id="PF00520"/>
    </source>
</evidence>
<evidence type="ECO:0000256" key="2">
    <source>
        <dbReference type="ARBA" id="ARBA00022692"/>
    </source>
</evidence>
<gene>
    <name evidence="11" type="ORF">C1SCF055_LOCUS25880</name>
</gene>
<feature type="transmembrane region" description="Helical" evidence="9">
    <location>
        <begin position="685"/>
        <end position="704"/>
    </location>
</feature>
<evidence type="ECO:0000256" key="7">
    <source>
        <dbReference type="PROSITE-ProRule" id="PRU00023"/>
    </source>
</evidence>
<evidence type="ECO:0000256" key="8">
    <source>
        <dbReference type="SAM" id="Coils"/>
    </source>
</evidence>
<feature type="domain" description="Ion transport" evidence="10">
    <location>
        <begin position="471"/>
        <end position="625"/>
    </location>
</feature>
<dbReference type="GO" id="GO:0045944">
    <property type="term" value="P:positive regulation of transcription by RNA polymerase II"/>
    <property type="evidence" value="ECO:0007669"/>
    <property type="project" value="TreeGrafter"/>
</dbReference>
<evidence type="ECO:0000313" key="11">
    <source>
        <dbReference type="EMBL" id="CAI3999703.1"/>
    </source>
</evidence>
<keyword evidence="5 7" id="KW-0040">ANK repeat</keyword>
<proteinExistence type="predicted"/>
<evidence type="ECO:0000313" key="12">
    <source>
        <dbReference type="EMBL" id="CAL4787015.1"/>
    </source>
</evidence>
<protein>
    <submittedName>
        <fullName evidence="12">Ankyrin repeat and protein kinase domain-containing protein 1 (Protein kinase PKK2) (Suge n kinase 288) (SgK288) (X-kinase)</fullName>
    </submittedName>
</protein>
<dbReference type="GO" id="GO:0016301">
    <property type="term" value="F:kinase activity"/>
    <property type="evidence" value="ECO:0007669"/>
    <property type="project" value="UniProtKB-KW"/>
</dbReference>
<feature type="transmembrane region" description="Helical" evidence="9">
    <location>
        <begin position="657"/>
        <end position="679"/>
    </location>
</feature>
<dbReference type="GO" id="GO:0016020">
    <property type="term" value="C:membrane"/>
    <property type="evidence" value="ECO:0007669"/>
    <property type="project" value="UniProtKB-SubCell"/>
</dbReference>
<dbReference type="PROSITE" id="PS50088">
    <property type="entry name" value="ANK_REPEAT"/>
    <property type="match status" value="1"/>
</dbReference>
<evidence type="ECO:0000256" key="9">
    <source>
        <dbReference type="SAM" id="Phobius"/>
    </source>
</evidence>
<dbReference type="InterPro" id="IPR005821">
    <property type="entry name" value="Ion_trans_dom"/>
</dbReference>
<evidence type="ECO:0000313" key="13">
    <source>
        <dbReference type="Proteomes" id="UP001152797"/>
    </source>
</evidence>
<feature type="transmembrane region" description="Helical" evidence="9">
    <location>
        <begin position="537"/>
        <end position="560"/>
    </location>
</feature>
<comment type="subcellular location">
    <subcellularLocation>
        <location evidence="1">Membrane</location>
        <topology evidence="1">Multi-pass membrane protein</topology>
    </subcellularLocation>
</comment>
<keyword evidence="12" id="KW-0418">Kinase</keyword>
<dbReference type="AlphaFoldDB" id="A0A9P1CXU3"/>
<feature type="repeat" description="ANK" evidence="7">
    <location>
        <begin position="63"/>
        <end position="87"/>
    </location>
</feature>
<evidence type="ECO:0000256" key="3">
    <source>
        <dbReference type="ARBA" id="ARBA00022737"/>
    </source>
</evidence>
<keyword evidence="2 9" id="KW-0812">Transmembrane</keyword>
<dbReference type="InterPro" id="IPR002110">
    <property type="entry name" value="Ankyrin_rpt"/>
</dbReference>
<comment type="caution">
    <text evidence="11">The sequence shown here is derived from an EMBL/GenBank/DDBJ whole genome shotgun (WGS) entry which is preliminary data.</text>
</comment>
<dbReference type="InterPro" id="IPR050663">
    <property type="entry name" value="Ankyrin-SOCS_Box"/>
</dbReference>
<reference evidence="12 13" key="2">
    <citation type="submission" date="2024-05" db="EMBL/GenBank/DDBJ databases">
        <authorList>
            <person name="Chen Y."/>
            <person name="Shah S."/>
            <person name="Dougan E. K."/>
            <person name="Thang M."/>
            <person name="Chan C."/>
        </authorList>
    </citation>
    <scope>NUCLEOTIDE SEQUENCE [LARGE SCALE GENOMIC DNA]</scope>
</reference>
<dbReference type="PANTHER" id="PTHR24193">
    <property type="entry name" value="ANKYRIN REPEAT PROTEIN"/>
    <property type="match status" value="1"/>
</dbReference>
<dbReference type="Pfam" id="PF00520">
    <property type="entry name" value="Ion_trans"/>
    <property type="match status" value="1"/>
</dbReference>
<evidence type="ECO:0000256" key="4">
    <source>
        <dbReference type="ARBA" id="ARBA00022989"/>
    </source>
</evidence>
<feature type="coiled-coil region" evidence="8">
    <location>
        <begin position="743"/>
        <end position="770"/>
    </location>
</feature>
<dbReference type="OrthoDB" id="194358at2759"/>
<accession>A0A9P1CXU3</accession>
<keyword evidence="4 9" id="KW-1133">Transmembrane helix</keyword>
<dbReference type="InterPro" id="IPR036770">
    <property type="entry name" value="Ankyrin_rpt-contain_sf"/>
</dbReference>
<dbReference type="EMBL" id="CAMXCT020002668">
    <property type="protein sequence ID" value="CAL1153078.1"/>
    <property type="molecule type" value="Genomic_DNA"/>
</dbReference>
<organism evidence="11">
    <name type="scientific">Cladocopium goreaui</name>
    <dbReference type="NCBI Taxonomy" id="2562237"/>
    <lineage>
        <taxon>Eukaryota</taxon>
        <taxon>Sar</taxon>
        <taxon>Alveolata</taxon>
        <taxon>Dinophyceae</taxon>
        <taxon>Suessiales</taxon>
        <taxon>Symbiodiniaceae</taxon>
        <taxon>Cladocopium</taxon>
    </lineage>
</organism>
<dbReference type="SUPFAM" id="SSF48403">
    <property type="entry name" value="Ankyrin repeat"/>
    <property type="match status" value="1"/>
</dbReference>
<dbReference type="PROSITE" id="PS50297">
    <property type="entry name" value="ANK_REP_REGION"/>
    <property type="match status" value="1"/>
</dbReference>
<evidence type="ECO:0000256" key="6">
    <source>
        <dbReference type="ARBA" id="ARBA00023136"/>
    </source>
</evidence>
<keyword evidence="12" id="KW-0808">Transferase</keyword>
<dbReference type="PANTHER" id="PTHR24193:SF121">
    <property type="entry name" value="ADA2A-CONTAINING COMPLEX COMPONENT 3, ISOFORM D"/>
    <property type="match status" value="1"/>
</dbReference>
<dbReference type="GO" id="GO:0005634">
    <property type="term" value="C:nucleus"/>
    <property type="evidence" value="ECO:0007669"/>
    <property type="project" value="TreeGrafter"/>
</dbReference>
<dbReference type="EMBL" id="CAMXCT030002668">
    <property type="protein sequence ID" value="CAL4787015.1"/>
    <property type="molecule type" value="Genomic_DNA"/>
</dbReference>
<dbReference type="GO" id="GO:0000976">
    <property type="term" value="F:transcription cis-regulatory region binding"/>
    <property type="evidence" value="ECO:0007669"/>
    <property type="project" value="TreeGrafter"/>
</dbReference>
<sequence length="784" mass="88737">MLRLTGRHCLLTQVTFMWNNQVCYGSQLHLEVLNGDEQEVFQQLSQGADVFEAFHYQDTYGQPIHLAASRGHIAVVNVLLQKNASLESHLMRDGQKMSDVLHVAVHREGFGGSEEMIDFLCEKKADIMSVNDYHQNWTPLHVAFQTGNEATIQAVAKHVNQLKKSLQEQCPWNLDDEQDIDFQDDQRTPTPLEVGIKWSKMKTAALARAAEPNMQNFKTFIHQAPECIPCFAQRLQNLWSKETLTEQLGSMTVEDVATLLNEFPQAAASVLEAATAEPVVESYGRHPLPARVSFAFQRRVPFHIRPLLCFYTPELKWSYDDSCRMAPEWHRDLTDVRDKPMNDATIQVCHIPDIISPSFFSAVLDARTTHQQALFLFKCTPVRGAVWFTFWYGSMWVDIVQTVISTWGLCLLVIETLMAHEASVEADQAFVALTPSLANGQGIVADWIVAKGIVDGFLEAVQFVVCCRTDPASYCRLGNLWDLIRSFLPILLLWQHQSRWLQCLIILIYWMRLLEGVSLSRQIGLALLPLKKLAHGLLPAMSFTVLGFCAFSHAMCAVQVTPEHLWPHTFWYSFTTLITQGLPEQPPDDYLELMLLYGGVLFFSIFVMNIFIGVISEQYASEKEQGDVMFERVRAHSCLNYLTRISLLPCNLLTSRAAALLAFGATALTLALQLWVLFYGSPMPGFWQLAALIVSQVVLFMASIQCKGKNYPWSEHDGGRRYLWICEPCEPSESDAAEPWSQVEVVKKALERLDAKLDNLQDEIMKRVQRALREGRTSPAPSVS</sequence>
<keyword evidence="3" id="KW-0677">Repeat</keyword>
<feature type="transmembrane region" description="Helical" evidence="9">
    <location>
        <begin position="499"/>
        <end position="517"/>
    </location>
</feature>
<dbReference type="Gene3D" id="1.10.287.70">
    <property type="match status" value="1"/>
</dbReference>
<evidence type="ECO:0000256" key="5">
    <source>
        <dbReference type="ARBA" id="ARBA00023043"/>
    </source>
</evidence>
<dbReference type="GO" id="GO:0005216">
    <property type="term" value="F:monoatomic ion channel activity"/>
    <property type="evidence" value="ECO:0007669"/>
    <property type="project" value="InterPro"/>
</dbReference>
<keyword evidence="8" id="KW-0175">Coiled coil</keyword>
<evidence type="ECO:0000256" key="1">
    <source>
        <dbReference type="ARBA" id="ARBA00004141"/>
    </source>
</evidence>
<keyword evidence="6 9" id="KW-0472">Membrane</keyword>
<dbReference type="SMART" id="SM00248">
    <property type="entry name" value="ANK"/>
    <property type="match status" value="3"/>
</dbReference>